<evidence type="ECO:0000256" key="4">
    <source>
        <dbReference type="PROSITE-ProRule" id="PRU00409"/>
    </source>
</evidence>
<keyword evidence="2 4" id="KW-0547">Nucleotide-binding</keyword>
<sequence length="411" mass="43638">MSHAPLYLVINRFEHEFAEYHRYVDPAACRLAYITTPAGLAGLRTDRAVGTEVVDTLDPEPVLAAARRLAAAHGRPAAVAALAEYDVLAAAQVREELGVAGGHPLDLVRRFRDKPVMKGLVEAAGLRTPRFLTLDAGSAADPQRIADTLGLPLLLKPRTGVAARGIQRIGSTAELAEALRSVDPAGYECEEFVPGAVLHVDGLRRAGQLRLATASEYINTCLAYTADGEPLGSVLLDDGPQRTAAIRFADRCLDALDLADGAFHLELIRHPGGELHFLEVGLRVGGGPVAFLHRDLFGIDLHAESFRAAIGLPPRVPADPPLTGTGGGWLLMPEPRPLPSRVLARNSMRGVVPEVYHEALPAVGTVLDGTGGFDRPGGVFRLKGDSAAAVHRAARAVIAGYDLKSEHLQSS</sequence>
<dbReference type="AlphaFoldDB" id="A0A561T658"/>
<feature type="domain" description="ATP-grasp" evidence="5">
    <location>
        <begin position="118"/>
        <end position="310"/>
    </location>
</feature>
<dbReference type="EMBL" id="VIWT01000004">
    <property type="protein sequence ID" value="TWF82588.1"/>
    <property type="molecule type" value="Genomic_DNA"/>
</dbReference>
<protein>
    <recommendedName>
        <fullName evidence="5">ATP-grasp domain-containing protein</fullName>
    </recommendedName>
</protein>
<dbReference type="RefSeq" id="WP_145909885.1">
    <property type="nucleotide sequence ID" value="NZ_BAAAMZ010000002.1"/>
</dbReference>
<dbReference type="PROSITE" id="PS50975">
    <property type="entry name" value="ATP_GRASP"/>
    <property type="match status" value="1"/>
</dbReference>
<evidence type="ECO:0000256" key="3">
    <source>
        <dbReference type="ARBA" id="ARBA00022840"/>
    </source>
</evidence>
<accession>A0A561T658</accession>
<evidence type="ECO:0000259" key="5">
    <source>
        <dbReference type="PROSITE" id="PS50975"/>
    </source>
</evidence>
<evidence type="ECO:0000313" key="7">
    <source>
        <dbReference type="Proteomes" id="UP000317940"/>
    </source>
</evidence>
<keyword evidence="7" id="KW-1185">Reference proteome</keyword>
<evidence type="ECO:0000313" key="6">
    <source>
        <dbReference type="EMBL" id="TWF82588.1"/>
    </source>
</evidence>
<evidence type="ECO:0000256" key="2">
    <source>
        <dbReference type="ARBA" id="ARBA00022741"/>
    </source>
</evidence>
<dbReference type="GO" id="GO:0016874">
    <property type="term" value="F:ligase activity"/>
    <property type="evidence" value="ECO:0007669"/>
    <property type="project" value="UniProtKB-KW"/>
</dbReference>
<keyword evidence="1" id="KW-0436">Ligase</keyword>
<dbReference type="GO" id="GO:0005524">
    <property type="term" value="F:ATP binding"/>
    <property type="evidence" value="ECO:0007669"/>
    <property type="project" value="UniProtKB-UniRule"/>
</dbReference>
<dbReference type="InterPro" id="IPR011761">
    <property type="entry name" value="ATP-grasp"/>
</dbReference>
<gene>
    <name evidence="6" type="ORF">FHX73_1470</name>
</gene>
<dbReference type="OrthoDB" id="3862013at2"/>
<dbReference type="SUPFAM" id="SSF56059">
    <property type="entry name" value="Glutathione synthetase ATP-binding domain-like"/>
    <property type="match status" value="1"/>
</dbReference>
<evidence type="ECO:0000256" key="1">
    <source>
        <dbReference type="ARBA" id="ARBA00022598"/>
    </source>
</evidence>
<dbReference type="InterPro" id="IPR052032">
    <property type="entry name" value="ATP-dep_AA_Ligase"/>
</dbReference>
<dbReference type="Gene3D" id="3.30.470.20">
    <property type="entry name" value="ATP-grasp fold, B domain"/>
    <property type="match status" value="1"/>
</dbReference>
<keyword evidence="3 4" id="KW-0067">ATP-binding</keyword>
<dbReference type="InterPro" id="IPR013815">
    <property type="entry name" value="ATP_grasp_subdomain_1"/>
</dbReference>
<dbReference type="Proteomes" id="UP000317940">
    <property type="component" value="Unassembled WGS sequence"/>
</dbReference>
<dbReference type="GO" id="GO:0046872">
    <property type="term" value="F:metal ion binding"/>
    <property type="evidence" value="ECO:0007669"/>
    <property type="project" value="InterPro"/>
</dbReference>
<proteinExistence type="predicted"/>
<comment type="caution">
    <text evidence="6">The sequence shown here is derived from an EMBL/GenBank/DDBJ whole genome shotgun (WGS) entry which is preliminary data.</text>
</comment>
<organism evidence="6 7">
    <name type="scientific">Kitasatospora viridis</name>
    <dbReference type="NCBI Taxonomy" id="281105"/>
    <lineage>
        <taxon>Bacteria</taxon>
        <taxon>Bacillati</taxon>
        <taxon>Actinomycetota</taxon>
        <taxon>Actinomycetes</taxon>
        <taxon>Kitasatosporales</taxon>
        <taxon>Streptomycetaceae</taxon>
        <taxon>Kitasatospora</taxon>
    </lineage>
</organism>
<dbReference type="PANTHER" id="PTHR43585">
    <property type="entry name" value="FUMIPYRROLE BIOSYNTHESIS PROTEIN C"/>
    <property type="match status" value="1"/>
</dbReference>
<dbReference type="Gene3D" id="3.30.1490.20">
    <property type="entry name" value="ATP-grasp fold, A domain"/>
    <property type="match status" value="1"/>
</dbReference>
<dbReference type="Gene3D" id="3.40.50.20">
    <property type="match status" value="1"/>
</dbReference>
<reference evidence="6 7" key="1">
    <citation type="submission" date="2019-06" db="EMBL/GenBank/DDBJ databases">
        <title>Sequencing the genomes of 1000 actinobacteria strains.</title>
        <authorList>
            <person name="Klenk H.-P."/>
        </authorList>
    </citation>
    <scope>NUCLEOTIDE SEQUENCE [LARGE SCALE GENOMIC DNA]</scope>
    <source>
        <strain evidence="6 7">DSM 44826</strain>
    </source>
</reference>
<name>A0A561T658_9ACTN</name>
<dbReference type="PANTHER" id="PTHR43585:SF2">
    <property type="entry name" value="ATP-GRASP ENZYME FSQD"/>
    <property type="match status" value="1"/>
</dbReference>